<organism evidence="1 2">
    <name type="scientific">Smallanthus sonchifolius</name>
    <dbReference type="NCBI Taxonomy" id="185202"/>
    <lineage>
        <taxon>Eukaryota</taxon>
        <taxon>Viridiplantae</taxon>
        <taxon>Streptophyta</taxon>
        <taxon>Embryophyta</taxon>
        <taxon>Tracheophyta</taxon>
        <taxon>Spermatophyta</taxon>
        <taxon>Magnoliopsida</taxon>
        <taxon>eudicotyledons</taxon>
        <taxon>Gunneridae</taxon>
        <taxon>Pentapetalae</taxon>
        <taxon>asterids</taxon>
        <taxon>campanulids</taxon>
        <taxon>Asterales</taxon>
        <taxon>Asteraceae</taxon>
        <taxon>Asteroideae</taxon>
        <taxon>Heliantheae alliance</taxon>
        <taxon>Millerieae</taxon>
        <taxon>Smallanthus</taxon>
    </lineage>
</organism>
<sequence>MKRDNKFILKTNQISNQNSYIHLLTNHYATNFQILQWSTRESSKNPPIIGPNSSGVKRSKRFSSVEFASLGITNVNKLLSVNQSLVCKDRCDGDITVRNTSKKHI</sequence>
<protein>
    <submittedName>
        <fullName evidence="1">Uncharacterized protein</fullName>
    </submittedName>
</protein>
<gene>
    <name evidence="1" type="ORF">L1987_74864</name>
</gene>
<reference evidence="2" key="1">
    <citation type="journal article" date="2022" name="Mol. Ecol. Resour.">
        <title>The genomes of chicory, endive, great burdock and yacon provide insights into Asteraceae palaeo-polyploidization history and plant inulin production.</title>
        <authorList>
            <person name="Fan W."/>
            <person name="Wang S."/>
            <person name="Wang H."/>
            <person name="Wang A."/>
            <person name="Jiang F."/>
            <person name="Liu H."/>
            <person name="Zhao H."/>
            <person name="Xu D."/>
            <person name="Zhang Y."/>
        </authorList>
    </citation>
    <scope>NUCLEOTIDE SEQUENCE [LARGE SCALE GENOMIC DNA]</scope>
    <source>
        <strain evidence="2">cv. Yunnan</strain>
    </source>
</reference>
<accession>A0ACB9A442</accession>
<dbReference type="Proteomes" id="UP001056120">
    <property type="component" value="Linkage Group LG25"/>
</dbReference>
<keyword evidence="2" id="KW-1185">Reference proteome</keyword>
<evidence type="ECO:0000313" key="1">
    <source>
        <dbReference type="EMBL" id="KAI3704638.1"/>
    </source>
</evidence>
<dbReference type="EMBL" id="CM042042">
    <property type="protein sequence ID" value="KAI3704638.1"/>
    <property type="molecule type" value="Genomic_DNA"/>
</dbReference>
<proteinExistence type="predicted"/>
<name>A0ACB9A442_9ASTR</name>
<reference evidence="1 2" key="2">
    <citation type="journal article" date="2022" name="Mol. Ecol. Resour.">
        <title>The genomes of chicory, endive, great burdock and yacon provide insights into Asteraceae paleo-polyploidization history and plant inulin production.</title>
        <authorList>
            <person name="Fan W."/>
            <person name="Wang S."/>
            <person name="Wang H."/>
            <person name="Wang A."/>
            <person name="Jiang F."/>
            <person name="Liu H."/>
            <person name="Zhao H."/>
            <person name="Xu D."/>
            <person name="Zhang Y."/>
        </authorList>
    </citation>
    <scope>NUCLEOTIDE SEQUENCE [LARGE SCALE GENOMIC DNA]</scope>
    <source>
        <strain evidence="2">cv. Yunnan</strain>
        <tissue evidence="1">Leaves</tissue>
    </source>
</reference>
<evidence type="ECO:0000313" key="2">
    <source>
        <dbReference type="Proteomes" id="UP001056120"/>
    </source>
</evidence>
<comment type="caution">
    <text evidence="1">The sequence shown here is derived from an EMBL/GenBank/DDBJ whole genome shotgun (WGS) entry which is preliminary data.</text>
</comment>